<feature type="signal peptide" evidence="1">
    <location>
        <begin position="1"/>
        <end position="20"/>
    </location>
</feature>
<protein>
    <recommendedName>
        <fullName evidence="4">Ectonucleotide pyrophosphatase phosphodiesterase</fullName>
    </recommendedName>
</protein>
<proteinExistence type="predicted"/>
<keyword evidence="1" id="KW-0732">Signal</keyword>
<dbReference type="PANTHER" id="PTHR10151:SF120">
    <property type="entry name" value="BIS(5'-ADENOSYL)-TRIPHOSPHATASE"/>
    <property type="match status" value="1"/>
</dbReference>
<gene>
    <name evidence="2" type="ORF">FOZ63_032240</name>
</gene>
<feature type="chain" id="PRO_5029888440" description="Ectonucleotide pyrophosphatase phosphodiesterase" evidence="1">
    <location>
        <begin position="21"/>
        <end position="314"/>
    </location>
</feature>
<evidence type="ECO:0000313" key="2">
    <source>
        <dbReference type="EMBL" id="KAF4736172.1"/>
    </source>
</evidence>
<comment type="caution">
    <text evidence="2">The sequence shown here is derived from an EMBL/GenBank/DDBJ whole genome shotgun (WGS) entry which is preliminary data.</text>
</comment>
<name>A0A7J6SUF2_PEROL</name>
<dbReference type="SUPFAM" id="SSF53649">
    <property type="entry name" value="Alkaline phosphatase-like"/>
    <property type="match status" value="1"/>
</dbReference>
<evidence type="ECO:0000313" key="3">
    <source>
        <dbReference type="Proteomes" id="UP000553632"/>
    </source>
</evidence>
<dbReference type="Pfam" id="PF01663">
    <property type="entry name" value="Phosphodiest"/>
    <property type="match status" value="1"/>
</dbReference>
<reference evidence="2 3" key="1">
    <citation type="submission" date="2020-04" db="EMBL/GenBank/DDBJ databases">
        <title>Perkinsus olseni comparative genomics.</title>
        <authorList>
            <person name="Bogema D.R."/>
        </authorList>
    </citation>
    <scope>NUCLEOTIDE SEQUENCE [LARGE SCALE GENOMIC DNA]</scope>
    <source>
        <strain evidence="2 3">ATCC PRA-207</strain>
    </source>
</reference>
<accession>A0A7J6SUF2</accession>
<dbReference type="AlphaFoldDB" id="A0A7J6SUF2"/>
<dbReference type="EMBL" id="JABANO010015855">
    <property type="protein sequence ID" value="KAF4736172.1"/>
    <property type="molecule type" value="Genomic_DNA"/>
</dbReference>
<dbReference type="InterPro" id="IPR017850">
    <property type="entry name" value="Alkaline_phosphatase_core_sf"/>
</dbReference>
<keyword evidence="3" id="KW-1185">Reference proteome</keyword>
<organism evidence="2 3">
    <name type="scientific">Perkinsus olseni</name>
    <name type="common">Perkinsus atlanticus</name>
    <dbReference type="NCBI Taxonomy" id="32597"/>
    <lineage>
        <taxon>Eukaryota</taxon>
        <taxon>Sar</taxon>
        <taxon>Alveolata</taxon>
        <taxon>Perkinsozoa</taxon>
        <taxon>Perkinsea</taxon>
        <taxon>Perkinsida</taxon>
        <taxon>Perkinsidae</taxon>
        <taxon>Perkinsus</taxon>
    </lineage>
</organism>
<dbReference type="InterPro" id="IPR002591">
    <property type="entry name" value="Phosphodiest/P_Trfase"/>
</dbReference>
<dbReference type="PANTHER" id="PTHR10151">
    <property type="entry name" value="ECTONUCLEOTIDE PYROPHOSPHATASE/PHOSPHODIESTERASE"/>
    <property type="match status" value="1"/>
</dbReference>
<evidence type="ECO:0000256" key="1">
    <source>
        <dbReference type="SAM" id="SignalP"/>
    </source>
</evidence>
<sequence>MSVALFRTFFQLLALIGVNGDGWPNGKFKRAIIIGLDGLGGYYLRNISDSQAPFMRKMLKSDKVCYEYLARAEYPTYSAPNWASILTGMTTSDTGILTNDWDHTHLNPVDLTDGKVPPVSGRGRIPPTIFNVSKKYNKNIKTAFIYSWDWLGNLADENVDHEYFDRSDYHAAQDLIEQIKSPNPPHLAFIQLSEIDNIGHSTFWGSEEYYKSVKSKDRLVEDIHVALREKKLLRETLIVITSDHGGYGRGHGLWMRASTQVPIIFASPTRKMKEPGNKGWSGWLSVRDVAPTVLGAMGIPVNKYQRGRDFSSRF</sequence>
<dbReference type="Proteomes" id="UP000553632">
    <property type="component" value="Unassembled WGS sequence"/>
</dbReference>
<dbReference type="GO" id="GO:0016787">
    <property type="term" value="F:hydrolase activity"/>
    <property type="evidence" value="ECO:0007669"/>
    <property type="project" value="UniProtKB-ARBA"/>
</dbReference>
<dbReference type="Gene3D" id="3.40.720.10">
    <property type="entry name" value="Alkaline Phosphatase, subunit A"/>
    <property type="match status" value="1"/>
</dbReference>
<evidence type="ECO:0008006" key="4">
    <source>
        <dbReference type="Google" id="ProtNLM"/>
    </source>
</evidence>